<evidence type="ECO:0000313" key="2">
    <source>
        <dbReference type="EMBL" id="OXM63081.1"/>
    </source>
</evidence>
<reference evidence="3" key="1">
    <citation type="submission" date="2017-07" db="EMBL/GenBank/DDBJ databases">
        <title>Comparative genome mining reveals phylogenetic distribution patterns of secondary metabolites in Amycolatopsis.</title>
        <authorList>
            <person name="Adamek M."/>
            <person name="Alanjary M."/>
            <person name="Sales-Ortells H."/>
            <person name="Goodfellow M."/>
            <person name="Bull A.T."/>
            <person name="Kalinowski J."/>
            <person name="Ziemert N."/>
        </authorList>
    </citation>
    <scope>NUCLEOTIDE SEQUENCE [LARGE SCALE GENOMIC DNA]</scope>
    <source>
        <strain evidence="3">H5</strain>
    </source>
</reference>
<accession>A0A229SWM6</accession>
<sequence>MIDVRHGVPVWHAPAHGPELATEQDAADLVGATYGLGADVIVVPVERFPARFFDMRAKLIGHFFSKIVQYGFRLVVLGDVRRHVEASTVFRDVVRESNRGKDVWFVADLAELDTRLAAGR</sequence>
<dbReference type="OrthoDB" id="8595425at2"/>
<dbReference type="InterPro" id="IPR025438">
    <property type="entry name" value="DUF4180"/>
</dbReference>
<dbReference type="Proteomes" id="UP000215199">
    <property type="component" value="Unassembled WGS sequence"/>
</dbReference>
<dbReference type="RefSeq" id="WP_093951389.1">
    <property type="nucleotide sequence ID" value="NZ_NMUL01000038.1"/>
</dbReference>
<dbReference type="EMBL" id="NMUL01000038">
    <property type="protein sequence ID" value="OXM63081.1"/>
    <property type="molecule type" value="Genomic_DNA"/>
</dbReference>
<keyword evidence="2" id="KW-0378">Hydrolase</keyword>
<evidence type="ECO:0000313" key="3">
    <source>
        <dbReference type="Proteomes" id="UP000215199"/>
    </source>
</evidence>
<dbReference type="AlphaFoldDB" id="A0A229SWM6"/>
<dbReference type="GO" id="GO:0016787">
    <property type="term" value="F:hydrolase activity"/>
    <property type="evidence" value="ECO:0007669"/>
    <property type="project" value="UniProtKB-KW"/>
</dbReference>
<keyword evidence="3" id="KW-1185">Reference proteome</keyword>
<gene>
    <name evidence="2" type="ORF">CF165_32480</name>
</gene>
<name>A0A229SWM6_9PSEU</name>
<organism evidence="2 3">
    <name type="scientific">Amycolatopsis vastitatis</name>
    <dbReference type="NCBI Taxonomy" id="1905142"/>
    <lineage>
        <taxon>Bacteria</taxon>
        <taxon>Bacillati</taxon>
        <taxon>Actinomycetota</taxon>
        <taxon>Actinomycetes</taxon>
        <taxon>Pseudonocardiales</taxon>
        <taxon>Pseudonocardiaceae</taxon>
        <taxon>Amycolatopsis</taxon>
    </lineage>
</organism>
<feature type="domain" description="DUF4180" evidence="1">
    <location>
        <begin position="6"/>
        <end position="116"/>
    </location>
</feature>
<proteinExistence type="predicted"/>
<dbReference type="Pfam" id="PF13788">
    <property type="entry name" value="DUF4180"/>
    <property type="match status" value="1"/>
</dbReference>
<protein>
    <submittedName>
        <fullName evidence="2">Alpha/beta hydrolase</fullName>
    </submittedName>
</protein>
<evidence type="ECO:0000259" key="1">
    <source>
        <dbReference type="Pfam" id="PF13788"/>
    </source>
</evidence>
<comment type="caution">
    <text evidence="2">The sequence shown here is derived from an EMBL/GenBank/DDBJ whole genome shotgun (WGS) entry which is preliminary data.</text>
</comment>